<dbReference type="SMART" id="SM00086">
    <property type="entry name" value="PAC"/>
    <property type="match status" value="2"/>
</dbReference>
<evidence type="ECO:0000256" key="6">
    <source>
        <dbReference type="ARBA" id="ARBA00022777"/>
    </source>
</evidence>
<dbReference type="SMART" id="SM00091">
    <property type="entry name" value="PAS"/>
    <property type="match status" value="2"/>
</dbReference>
<feature type="domain" description="Response regulatory" evidence="11">
    <location>
        <begin position="662"/>
        <end position="773"/>
    </location>
</feature>
<dbReference type="CDD" id="cd00156">
    <property type="entry name" value="REC"/>
    <property type="match status" value="1"/>
</dbReference>
<keyword evidence="7" id="KW-0067">ATP-binding</keyword>
<feature type="modified residue" description="4-aspartylphosphate" evidence="9">
    <location>
        <position position="571"/>
    </location>
</feature>
<feature type="domain" description="PAC" evidence="13">
    <location>
        <begin position="82"/>
        <end position="134"/>
    </location>
</feature>
<comment type="catalytic activity">
    <reaction evidence="1">
        <text>ATP + protein L-histidine = ADP + protein N-phospho-L-histidine.</text>
        <dbReference type="EC" id="2.7.13.3"/>
    </reaction>
</comment>
<evidence type="ECO:0000256" key="3">
    <source>
        <dbReference type="ARBA" id="ARBA00022553"/>
    </source>
</evidence>
<dbReference type="PROSITE" id="PS50113">
    <property type="entry name" value="PAC"/>
    <property type="match status" value="2"/>
</dbReference>
<feature type="domain" description="Response regulatory" evidence="11">
    <location>
        <begin position="521"/>
        <end position="637"/>
    </location>
</feature>
<dbReference type="Pfam" id="PF02518">
    <property type="entry name" value="HATPase_c"/>
    <property type="match status" value="1"/>
</dbReference>
<dbReference type="PANTHER" id="PTHR43065">
    <property type="entry name" value="SENSOR HISTIDINE KINASE"/>
    <property type="match status" value="1"/>
</dbReference>
<sequence>MTSDFNTQRRMQLLIERVADYAIYMLNPDGTVASWNAGARRFKGYTEAEILGEHFSRFYTPADRAAGLPERALATALDKGRFEAEGWRVRKDGSHFWASVVIDPILDDDGQLLGFAKITRDISDKKLAREALRRSEEQFRLLVDSVIDYAIFVLSPEGLVTTWNAGARNIKGYTADEVIGTHFSRFYADEDRRAGLPEHVLATAREHGRFHGEGVRVRKDGSRFRADVVVDAIRDAEGRLVGFAKITRDVTQRVQLEEARHALQHAQRLEAVGKLTGGVAHDFNNILQVIGGCLQLLGGAVAGQPSGQRHLQMALGAVDRGAKLSSQLLAFARRQPLQPYVLNPGRIVRNMEELVRRAVGEHVEVETVASASLWNTMLDPHQLENVVLNLAINARDAMPGGGKLTIELSNTMLDDTYVSAAHEVPSGQYVLLAISDTGTGMTPDVRERAIEPFFTTKGEGQGTGLGLSMAFGFVKQSGGHFRIYSEVGHGTTIKAYFPRALEAEQTLPEPVASEVRGGTETILVVEDDPNVQATVVGMLTELGYHVLRADDADVALAVLKAGVCCDLLFTDVVMPGKLKSTEMVRQAKALLPDLKVLYTSGYTQNAIIHGGRLDPGVELLSKPYRREKLASKVRHLLGTPDAAAAAQVRSNPAPRAPAALLRVLLVEDDAQARELYRDILLSAGIQADEAATAGAALELLARDRYDAAVVDYSLPDLDGLTLARRIVAAYPGVALVFASGYGSLVAGVSDVTARVLTKPFTDLQLKQALLAAVADRTATAQRA</sequence>
<reference evidence="14 15" key="1">
    <citation type="submission" date="2022-08" db="EMBL/GenBank/DDBJ databases">
        <title>Reclassification of Massilia species as members of the genera Telluria, Duganella, Pseudoduganella, Mokoshia gen. nov. and Zemynaea gen. nov. using orthogonal and non-orthogonal genome-based approaches.</title>
        <authorList>
            <person name="Bowman J.P."/>
        </authorList>
    </citation>
    <scope>NUCLEOTIDE SEQUENCE [LARGE SCALE GENOMIC DNA]</scope>
    <source>
        <strain evidence="14 15">JCM 31316</strain>
    </source>
</reference>
<feature type="domain" description="PAC" evidence="13">
    <location>
        <begin position="210"/>
        <end position="262"/>
    </location>
</feature>
<dbReference type="NCBIfam" id="TIGR00229">
    <property type="entry name" value="sensory_box"/>
    <property type="match status" value="2"/>
</dbReference>
<dbReference type="EMBL" id="JANUGW010000001">
    <property type="protein sequence ID" value="MCS0580153.1"/>
    <property type="molecule type" value="Genomic_DNA"/>
</dbReference>
<evidence type="ECO:0000259" key="11">
    <source>
        <dbReference type="PROSITE" id="PS50110"/>
    </source>
</evidence>
<dbReference type="Proteomes" id="UP001204151">
    <property type="component" value="Unassembled WGS sequence"/>
</dbReference>
<dbReference type="CDD" id="cd18161">
    <property type="entry name" value="REC_hyHK_blue-like"/>
    <property type="match status" value="1"/>
</dbReference>
<dbReference type="CDD" id="cd00082">
    <property type="entry name" value="HisKA"/>
    <property type="match status" value="1"/>
</dbReference>
<evidence type="ECO:0000256" key="1">
    <source>
        <dbReference type="ARBA" id="ARBA00000085"/>
    </source>
</evidence>
<dbReference type="InterPro" id="IPR035965">
    <property type="entry name" value="PAS-like_dom_sf"/>
</dbReference>
<dbReference type="InterPro" id="IPR036890">
    <property type="entry name" value="HATPase_C_sf"/>
</dbReference>
<dbReference type="RefSeq" id="WP_258814804.1">
    <property type="nucleotide sequence ID" value="NZ_JANUGW010000001.1"/>
</dbReference>
<proteinExistence type="predicted"/>
<dbReference type="Pfam" id="PF00072">
    <property type="entry name" value="Response_reg"/>
    <property type="match status" value="2"/>
</dbReference>
<keyword evidence="4" id="KW-0808">Transferase</keyword>
<dbReference type="SUPFAM" id="SSF55785">
    <property type="entry name" value="PYP-like sensor domain (PAS domain)"/>
    <property type="match status" value="2"/>
</dbReference>
<dbReference type="InterPro" id="IPR000700">
    <property type="entry name" value="PAS-assoc_C"/>
</dbReference>
<feature type="modified residue" description="4-aspartylphosphate" evidence="9">
    <location>
        <position position="711"/>
    </location>
</feature>
<dbReference type="PROSITE" id="PS50112">
    <property type="entry name" value="PAS"/>
    <property type="match status" value="2"/>
</dbReference>
<dbReference type="SMART" id="SM00387">
    <property type="entry name" value="HATPase_c"/>
    <property type="match status" value="1"/>
</dbReference>
<dbReference type="PANTHER" id="PTHR43065:SF49">
    <property type="entry name" value="HISTIDINE KINASE"/>
    <property type="match status" value="1"/>
</dbReference>
<protein>
    <recommendedName>
        <fullName evidence="2">histidine kinase</fullName>
        <ecNumber evidence="2">2.7.13.3</ecNumber>
    </recommendedName>
</protein>
<dbReference type="InterPro" id="IPR003594">
    <property type="entry name" value="HATPase_dom"/>
</dbReference>
<dbReference type="SMART" id="SM00448">
    <property type="entry name" value="REC"/>
    <property type="match status" value="2"/>
</dbReference>
<gene>
    <name evidence="14" type="ORF">NX784_00960</name>
</gene>
<organism evidence="14 15">
    <name type="scientific">Massilia pinisoli</name>
    <dbReference type="NCBI Taxonomy" id="1772194"/>
    <lineage>
        <taxon>Bacteria</taxon>
        <taxon>Pseudomonadati</taxon>
        <taxon>Pseudomonadota</taxon>
        <taxon>Betaproteobacteria</taxon>
        <taxon>Burkholderiales</taxon>
        <taxon>Oxalobacteraceae</taxon>
        <taxon>Telluria group</taxon>
        <taxon>Massilia</taxon>
    </lineage>
</organism>
<dbReference type="InterPro" id="IPR004358">
    <property type="entry name" value="Sig_transdc_His_kin-like_C"/>
</dbReference>
<dbReference type="Pfam" id="PF00989">
    <property type="entry name" value="PAS"/>
    <property type="match status" value="1"/>
</dbReference>
<dbReference type="InterPro" id="IPR003661">
    <property type="entry name" value="HisK_dim/P_dom"/>
</dbReference>
<dbReference type="SMART" id="SM00388">
    <property type="entry name" value="HisKA"/>
    <property type="match status" value="1"/>
</dbReference>
<dbReference type="Gene3D" id="3.30.565.10">
    <property type="entry name" value="Histidine kinase-like ATPase, C-terminal domain"/>
    <property type="match status" value="1"/>
</dbReference>
<evidence type="ECO:0000259" key="12">
    <source>
        <dbReference type="PROSITE" id="PS50112"/>
    </source>
</evidence>
<dbReference type="SUPFAM" id="SSF52172">
    <property type="entry name" value="CheY-like"/>
    <property type="match status" value="2"/>
</dbReference>
<keyword evidence="3 9" id="KW-0597">Phosphoprotein</keyword>
<dbReference type="SUPFAM" id="SSF47384">
    <property type="entry name" value="Homodimeric domain of signal transducing histidine kinase"/>
    <property type="match status" value="1"/>
</dbReference>
<dbReference type="EC" id="2.7.13.3" evidence="2"/>
<dbReference type="InterPro" id="IPR001610">
    <property type="entry name" value="PAC"/>
</dbReference>
<evidence type="ECO:0000259" key="10">
    <source>
        <dbReference type="PROSITE" id="PS50109"/>
    </source>
</evidence>
<evidence type="ECO:0000256" key="7">
    <source>
        <dbReference type="ARBA" id="ARBA00022840"/>
    </source>
</evidence>
<dbReference type="InterPro" id="IPR036097">
    <property type="entry name" value="HisK_dim/P_sf"/>
</dbReference>
<dbReference type="CDD" id="cd00130">
    <property type="entry name" value="PAS"/>
    <property type="match status" value="2"/>
</dbReference>
<dbReference type="PROSITE" id="PS50110">
    <property type="entry name" value="RESPONSE_REGULATORY"/>
    <property type="match status" value="2"/>
</dbReference>
<dbReference type="InterPro" id="IPR011006">
    <property type="entry name" value="CheY-like_superfamily"/>
</dbReference>
<keyword evidence="5" id="KW-0547">Nucleotide-binding</keyword>
<keyword evidence="8" id="KW-0902">Two-component regulatory system</keyword>
<dbReference type="PROSITE" id="PS50109">
    <property type="entry name" value="HIS_KIN"/>
    <property type="match status" value="1"/>
</dbReference>
<dbReference type="PRINTS" id="PR00344">
    <property type="entry name" value="BCTRLSENSOR"/>
</dbReference>
<dbReference type="CDD" id="cd16919">
    <property type="entry name" value="HATPase_CckA-like"/>
    <property type="match status" value="1"/>
</dbReference>
<evidence type="ECO:0000256" key="5">
    <source>
        <dbReference type="ARBA" id="ARBA00022741"/>
    </source>
</evidence>
<feature type="domain" description="PAS" evidence="12">
    <location>
        <begin position="135"/>
        <end position="192"/>
    </location>
</feature>
<evidence type="ECO:0000256" key="2">
    <source>
        <dbReference type="ARBA" id="ARBA00012438"/>
    </source>
</evidence>
<feature type="domain" description="PAS" evidence="12">
    <location>
        <begin position="7"/>
        <end position="80"/>
    </location>
</feature>
<evidence type="ECO:0000313" key="15">
    <source>
        <dbReference type="Proteomes" id="UP001204151"/>
    </source>
</evidence>
<keyword evidence="6" id="KW-0418">Kinase</keyword>
<name>A0ABT1ZJS9_9BURK</name>
<evidence type="ECO:0000313" key="14">
    <source>
        <dbReference type="EMBL" id="MCS0580153.1"/>
    </source>
</evidence>
<dbReference type="InterPro" id="IPR001789">
    <property type="entry name" value="Sig_transdc_resp-reg_receiver"/>
</dbReference>
<dbReference type="Pfam" id="PF13426">
    <property type="entry name" value="PAS_9"/>
    <property type="match status" value="1"/>
</dbReference>
<dbReference type="Gene3D" id="1.10.287.130">
    <property type="match status" value="1"/>
</dbReference>
<evidence type="ECO:0000256" key="8">
    <source>
        <dbReference type="ARBA" id="ARBA00023012"/>
    </source>
</evidence>
<accession>A0ABT1ZJS9</accession>
<dbReference type="SUPFAM" id="SSF55874">
    <property type="entry name" value="ATPase domain of HSP90 chaperone/DNA topoisomerase II/histidine kinase"/>
    <property type="match status" value="1"/>
</dbReference>
<comment type="caution">
    <text evidence="14">The sequence shown here is derived from an EMBL/GenBank/DDBJ whole genome shotgun (WGS) entry which is preliminary data.</text>
</comment>
<keyword evidence="15" id="KW-1185">Reference proteome</keyword>
<dbReference type="InterPro" id="IPR000014">
    <property type="entry name" value="PAS"/>
</dbReference>
<dbReference type="Gene3D" id="3.30.450.20">
    <property type="entry name" value="PAS domain"/>
    <property type="match status" value="2"/>
</dbReference>
<dbReference type="InterPro" id="IPR005467">
    <property type="entry name" value="His_kinase_dom"/>
</dbReference>
<feature type="domain" description="Histidine kinase" evidence="10">
    <location>
        <begin position="278"/>
        <end position="501"/>
    </location>
</feature>
<evidence type="ECO:0000256" key="4">
    <source>
        <dbReference type="ARBA" id="ARBA00022679"/>
    </source>
</evidence>
<evidence type="ECO:0000259" key="13">
    <source>
        <dbReference type="PROSITE" id="PS50113"/>
    </source>
</evidence>
<evidence type="ECO:0000256" key="9">
    <source>
        <dbReference type="PROSITE-ProRule" id="PRU00169"/>
    </source>
</evidence>
<dbReference type="InterPro" id="IPR013767">
    <property type="entry name" value="PAS_fold"/>
</dbReference>
<dbReference type="Gene3D" id="3.40.50.2300">
    <property type="match status" value="2"/>
</dbReference>